<dbReference type="EMBL" id="BAABDQ010000004">
    <property type="protein sequence ID" value="GAA3544574.1"/>
    <property type="molecule type" value="Genomic_DNA"/>
</dbReference>
<keyword evidence="1" id="KW-0472">Membrane</keyword>
<evidence type="ECO:0008006" key="4">
    <source>
        <dbReference type="Google" id="ProtNLM"/>
    </source>
</evidence>
<name>A0ABP6W4P0_9ACTN</name>
<protein>
    <recommendedName>
        <fullName evidence="4">CU044_5270 family protein</fullName>
    </recommendedName>
</protein>
<sequence length="350" mass="37682">MDDLSAVRERLAVPGPSAKTVAQGRGRLLELIAEERAPRARAARWTTFGLGLAGAAAAALVITSSAAPEPVAPPTARQILLAAATSVARQPAEGAWWGNKLVRGARFHDPTGRYVLQTATAEETWIQAGEMTRPHWIVQRYLGAEPATPQDEQAWRAAGSPTSWAYRTVNPGDLAGNPFDVEAAPGAAESHESADVEWRLLFTGKTLTRMDELPADPAKLRALLETEPGDVRNLLYNLQSLIVYVPVPSEVRATAYRLMASLPGVVAQGPATDQLGRTGPAVLYQDPTERRHDKPVQTRLIMDGTTGEPLSVETLTPDTGELISFVAIEQSVWTDSKPDLPNPQPLNEGD</sequence>
<evidence type="ECO:0000313" key="3">
    <source>
        <dbReference type="Proteomes" id="UP001500630"/>
    </source>
</evidence>
<feature type="transmembrane region" description="Helical" evidence="1">
    <location>
        <begin position="45"/>
        <end position="67"/>
    </location>
</feature>
<evidence type="ECO:0000256" key="1">
    <source>
        <dbReference type="SAM" id="Phobius"/>
    </source>
</evidence>
<keyword evidence="1" id="KW-1133">Transmembrane helix</keyword>
<keyword evidence="3" id="KW-1185">Reference proteome</keyword>
<accession>A0ABP6W4P0</accession>
<organism evidence="2 3">
    <name type="scientific">Nonomuraea rosea</name>
    <dbReference type="NCBI Taxonomy" id="638574"/>
    <lineage>
        <taxon>Bacteria</taxon>
        <taxon>Bacillati</taxon>
        <taxon>Actinomycetota</taxon>
        <taxon>Actinomycetes</taxon>
        <taxon>Streptosporangiales</taxon>
        <taxon>Streptosporangiaceae</taxon>
        <taxon>Nonomuraea</taxon>
    </lineage>
</organism>
<evidence type="ECO:0000313" key="2">
    <source>
        <dbReference type="EMBL" id="GAA3544574.1"/>
    </source>
</evidence>
<dbReference type="RefSeq" id="WP_345561416.1">
    <property type="nucleotide sequence ID" value="NZ_BAABDQ010000004.1"/>
</dbReference>
<reference evidence="3" key="1">
    <citation type="journal article" date="2019" name="Int. J. Syst. Evol. Microbiol.">
        <title>The Global Catalogue of Microorganisms (GCM) 10K type strain sequencing project: providing services to taxonomists for standard genome sequencing and annotation.</title>
        <authorList>
            <consortium name="The Broad Institute Genomics Platform"/>
            <consortium name="The Broad Institute Genome Sequencing Center for Infectious Disease"/>
            <person name="Wu L."/>
            <person name="Ma J."/>
        </authorList>
    </citation>
    <scope>NUCLEOTIDE SEQUENCE [LARGE SCALE GENOMIC DNA]</scope>
    <source>
        <strain evidence="3">JCM 17326</strain>
    </source>
</reference>
<dbReference type="Proteomes" id="UP001500630">
    <property type="component" value="Unassembled WGS sequence"/>
</dbReference>
<comment type="caution">
    <text evidence="2">The sequence shown here is derived from an EMBL/GenBank/DDBJ whole genome shotgun (WGS) entry which is preliminary data.</text>
</comment>
<proteinExistence type="predicted"/>
<gene>
    <name evidence="2" type="ORF">GCM10022419_025980</name>
</gene>
<keyword evidence="1" id="KW-0812">Transmembrane</keyword>